<dbReference type="PRINTS" id="PR00792">
    <property type="entry name" value="PEPSIN"/>
</dbReference>
<dbReference type="PROSITE" id="PS00141">
    <property type="entry name" value="ASP_PROTEASE"/>
    <property type="match status" value="2"/>
</dbReference>
<dbReference type="FunFam" id="2.40.70.10:FF:000033">
    <property type="entry name" value="Aspartyl protease family protein"/>
    <property type="match status" value="1"/>
</dbReference>
<dbReference type="Pfam" id="PF14541">
    <property type="entry name" value="TAXi_C"/>
    <property type="match status" value="1"/>
</dbReference>
<evidence type="ECO:0000256" key="4">
    <source>
        <dbReference type="ARBA" id="ARBA00022801"/>
    </source>
</evidence>
<dbReference type="CDD" id="cd05476">
    <property type="entry name" value="pepsin_A_like_plant"/>
    <property type="match status" value="1"/>
</dbReference>
<evidence type="ECO:0000256" key="7">
    <source>
        <dbReference type="RuleBase" id="RU000454"/>
    </source>
</evidence>
<dbReference type="InterPro" id="IPR032861">
    <property type="entry name" value="TAXi_N"/>
</dbReference>
<evidence type="ECO:0000313" key="11">
    <source>
        <dbReference type="Proteomes" id="UP000594638"/>
    </source>
</evidence>
<dbReference type="GO" id="GO:0004190">
    <property type="term" value="F:aspartic-type endopeptidase activity"/>
    <property type="evidence" value="ECO:0007669"/>
    <property type="project" value="UniProtKB-KW"/>
</dbReference>
<dbReference type="PROSITE" id="PS51767">
    <property type="entry name" value="PEPTIDASE_A1"/>
    <property type="match status" value="1"/>
</dbReference>
<dbReference type="InterPro" id="IPR034161">
    <property type="entry name" value="Pepsin-like_plant"/>
</dbReference>
<dbReference type="PANTHER" id="PTHR47967">
    <property type="entry name" value="OS07G0603500 PROTEIN-RELATED"/>
    <property type="match status" value="1"/>
</dbReference>
<reference evidence="10 11" key="1">
    <citation type="submission" date="2019-12" db="EMBL/GenBank/DDBJ databases">
        <authorList>
            <person name="Alioto T."/>
            <person name="Alioto T."/>
            <person name="Gomez Garrido J."/>
        </authorList>
    </citation>
    <scope>NUCLEOTIDE SEQUENCE [LARGE SCALE GENOMIC DNA]</scope>
</reference>
<feature type="signal peptide" evidence="8">
    <location>
        <begin position="1"/>
        <end position="24"/>
    </location>
</feature>
<evidence type="ECO:0000256" key="1">
    <source>
        <dbReference type="ARBA" id="ARBA00007447"/>
    </source>
</evidence>
<keyword evidence="4 7" id="KW-0378">Hydrolase</keyword>
<evidence type="ECO:0000313" key="10">
    <source>
        <dbReference type="EMBL" id="CAA2991909.1"/>
    </source>
</evidence>
<evidence type="ECO:0000259" key="9">
    <source>
        <dbReference type="PROSITE" id="PS51767"/>
    </source>
</evidence>
<evidence type="ECO:0000256" key="6">
    <source>
        <dbReference type="PIRSR" id="PIRSR601461-1"/>
    </source>
</evidence>
<protein>
    <submittedName>
        <fullName evidence="10">Aspartic ase NANA, chloroplast-like</fullName>
    </submittedName>
</protein>
<feature type="active site" evidence="6">
    <location>
        <position position="363"/>
    </location>
</feature>
<dbReference type="EMBL" id="CACTIH010005429">
    <property type="protein sequence ID" value="CAA2991909.1"/>
    <property type="molecule type" value="Genomic_DNA"/>
</dbReference>
<comment type="caution">
    <text evidence="10">The sequence shown here is derived from an EMBL/GenBank/DDBJ whole genome shotgun (WGS) entry which is preliminary data.</text>
</comment>
<evidence type="ECO:0000256" key="8">
    <source>
        <dbReference type="SAM" id="SignalP"/>
    </source>
</evidence>
<dbReference type="Gene3D" id="2.40.70.10">
    <property type="entry name" value="Acid Proteases"/>
    <property type="match status" value="2"/>
</dbReference>
<keyword evidence="3 7" id="KW-0064">Aspartyl protease</keyword>
<evidence type="ECO:0000256" key="3">
    <source>
        <dbReference type="ARBA" id="ARBA00022750"/>
    </source>
</evidence>
<dbReference type="SUPFAM" id="SSF50630">
    <property type="entry name" value="Acid proteases"/>
    <property type="match status" value="1"/>
</dbReference>
<gene>
    <name evidence="10" type="ORF">OLEA9_A100250</name>
</gene>
<keyword evidence="11" id="KW-1185">Reference proteome</keyword>
<evidence type="ECO:0000256" key="2">
    <source>
        <dbReference type="ARBA" id="ARBA00022670"/>
    </source>
</evidence>
<comment type="similarity">
    <text evidence="1 7">Belongs to the peptidase A1 family.</text>
</comment>
<dbReference type="InterPro" id="IPR001461">
    <property type="entry name" value="Aspartic_peptidase_A1"/>
</dbReference>
<dbReference type="GO" id="GO:0006508">
    <property type="term" value="P:proteolysis"/>
    <property type="evidence" value="ECO:0007669"/>
    <property type="project" value="UniProtKB-KW"/>
</dbReference>
<dbReference type="InterPro" id="IPR051708">
    <property type="entry name" value="Plant_Aspart_Prot_A1"/>
</dbReference>
<feature type="chain" id="PRO_5035805722" evidence="8">
    <location>
        <begin position="25"/>
        <end position="485"/>
    </location>
</feature>
<organism evidence="10 11">
    <name type="scientific">Olea europaea subsp. europaea</name>
    <dbReference type="NCBI Taxonomy" id="158383"/>
    <lineage>
        <taxon>Eukaryota</taxon>
        <taxon>Viridiplantae</taxon>
        <taxon>Streptophyta</taxon>
        <taxon>Embryophyta</taxon>
        <taxon>Tracheophyta</taxon>
        <taxon>Spermatophyta</taxon>
        <taxon>Magnoliopsida</taxon>
        <taxon>eudicotyledons</taxon>
        <taxon>Gunneridae</taxon>
        <taxon>Pentapetalae</taxon>
        <taxon>asterids</taxon>
        <taxon>lamiids</taxon>
        <taxon>Lamiales</taxon>
        <taxon>Oleaceae</taxon>
        <taxon>Oleeae</taxon>
        <taxon>Olea</taxon>
    </lineage>
</organism>
<dbReference type="InterPro" id="IPR032799">
    <property type="entry name" value="TAXi_C"/>
</dbReference>
<dbReference type="Proteomes" id="UP000594638">
    <property type="component" value="Unassembled WGS sequence"/>
</dbReference>
<accession>A0A8S0SJ76</accession>
<proteinExistence type="inferred from homology"/>
<dbReference type="AlphaFoldDB" id="A0A8S0SJ76"/>
<dbReference type="OrthoDB" id="2747330at2759"/>
<dbReference type="Gramene" id="OE9A100250T2">
    <property type="protein sequence ID" value="OE9A100250C2"/>
    <property type="gene ID" value="OE9A100250"/>
</dbReference>
<feature type="domain" description="Peptidase A1" evidence="9">
    <location>
        <begin position="123"/>
        <end position="480"/>
    </location>
</feature>
<keyword evidence="8" id="KW-0732">Signal</keyword>
<name>A0A8S0SJ76_OLEEU</name>
<sequence>MVTRTRKGDLFLLPFLLYVAISSAKFSQGHEHSFGTKFELIHRHSLKRNQNNVMQHMTRLEHIKLLLHRDITRQRAISQRRGLKHASAVIRRQVRANTRVTNDRNASGKLPMHSGADYGIGEYFVSFKVGTPAQRFMLIADTGSDLTWMKCRYKCQGATCNQTSSGRGDFHPDRSSSFRTIPCSSRMCKIELANLFSLAHCPSPLSPCAYDFSYSDGSEALGLFAQETVTIRLTNGRTARLNNVLVGCTESSHGTFETADGVIGLGYRNYSFTLKAAEKFGGKFSYCLVDHLSPKNVSSYLVFGNDKQATATPPDKMLYTELLLGKINSFYAVNIKDISIGGTMLQIPPQVWNVNSQGGVILDSGSSLTFLTQPAYQPVMAALKHSLSNFSKSKLDIEPMDYCFNSTGFNESMVPKLEFHFADGATFEAPVKSYVIDAAEEVKCLGIVSASWPGTSIIGNIMQQNHIWEFDLINKRLGFARSSCT</sequence>
<dbReference type="Pfam" id="PF14543">
    <property type="entry name" value="TAXi_N"/>
    <property type="match status" value="1"/>
</dbReference>
<dbReference type="InterPro" id="IPR033121">
    <property type="entry name" value="PEPTIDASE_A1"/>
</dbReference>
<evidence type="ECO:0000256" key="5">
    <source>
        <dbReference type="ARBA" id="ARBA00023180"/>
    </source>
</evidence>
<feature type="active site" evidence="6">
    <location>
        <position position="141"/>
    </location>
</feature>
<dbReference type="InterPro" id="IPR001969">
    <property type="entry name" value="Aspartic_peptidase_AS"/>
</dbReference>
<dbReference type="PANTHER" id="PTHR47967:SF69">
    <property type="entry name" value="ASPARTIC PROTEINASE NANA, CHLOROPLAST"/>
    <property type="match status" value="1"/>
</dbReference>
<dbReference type="InterPro" id="IPR021109">
    <property type="entry name" value="Peptidase_aspartic_dom_sf"/>
</dbReference>
<keyword evidence="5" id="KW-0325">Glycoprotein</keyword>
<keyword evidence="2 7" id="KW-0645">Protease</keyword>